<gene>
    <name evidence="1" type="ORF">IQ22_01554</name>
</gene>
<sequence>MNFSTKDVLALPRLELLWLEVGEAGATSPVRWPSAYRSAKYPVIG</sequence>
<keyword evidence="2" id="KW-1185">Reference proteome</keyword>
<reference evidence="1 2" key="1">
    <citation type="journal article" date="2015" name="Stand. Genomic Sci.">
        <title>Genomic Encyclopedia of Bacterial and Archaeal Type Strains, Phase III: the genomes of soil and plant-associated and newly described type strains.</title>
        <authorList>
            <person name="Whitman W.B."/>
            <person name="Woyke T."/>
            <person name="Klenk H.P."/>
            <person name="Zhou Y."/>
            <person name="Lilburn T.G."/>
            <person name="Beck B.J."/>
            <person name="De Vos P."/>
            <person name="Vandamme P."/>
            <person name="Eisen J.A."/>
            <person name="Garrity G."/>
            <person name="Hugenholtz P."/>
            <person name="Kyrpides N.C."/>
        </authorList>
    </citation>
    <scope>NUCLEOTIDE SEQUENCE [LARGE SCALE GENOMIC DNA]</scope>
    <source>
        <strain evidence="1 2">CGMCC 1.6858</strain>
    </source>
</reference>
<evidence type="ECO:0000313" key="1">
    <source>
        <dbReference type="EMBL" id="TWI55628.1"/>
    </source>
</evidence>
<protein>
    <submittedName>
        <fullName evidence="1">Uncharacterized protein</fullName>
    </submittedName>
</protein>
<dbReference type="EMBL" id="VLKY01000004">
    <property type="protein sequence ID" value="TWI55628.1"/>
    <property type="molecule type" value="Genomic_DNA"/>
</dbReference>
<dbReference type="Proteomes" id="UP000316905">
    <property type="component" value="Unassembled WGS sequence"/>
</dbReference>
<comment type="caution">
    <text evidence="1">The sequence shown here is derived from an EMBL/GenBank/DDBJ whole genome shotgun (WGS) entry which is preliminary data.</text>
</comment>
<dbReference type="AlphaFoldDB" id="A0A562QFV3"/>
<evidence type="ECO:0000313" key="2">
    <source>
        <dbReference type="Proteomes" id="UP000316905"/>
    </source>
</evidence>
<organism evidence="1 2">
    <name type="scientific">Pseudomonas duriflava</name>
    <dbReference type="NCBI Taxonomy" id="459528"/>
    <lineage>
        <taxon>Bacteria</taxon>
        <taxon>Pseudomonadati</taxon>
        <taxon>Pseudomonadota</taxon>
        <taxon>Gammaproteobacteria</taxon>
        <taxon>Pseudomonadales</taxon>
        <taxon>Pseudomonadaceae</taxon>
        <taxon>Pseudomonas</taxon>
    </lineage>
</organism>
<accession>A0A562QFV3</accession>
<proteinExistence type="predicted"/>
<name>A0A562QFV3_9PSED</name>